<evidence type="ECO:0000256" key="7">
    <source>
        <dbReference type="SAM" id="MobiDB-lite"/>
    </source>
</evidence>
<accession>A0A379Q1H0</accession>
<dbReference type="GO" id="GO:0008270">
    <property type="term" value="F:zinc ion binding"/>
    <property type="evidence" value="ECO:0007669"/>
    <property type="project" value="InterPro"/>
</dbReference>
<evidence type="ECO:0000256" key="3">
    <source>
        <dbReference type="ARBA" id="ARBA00022723"/>
    </source>
</evidence>
<comment type="similarity">
    <text evidence="1">Belongs to the alpha-carbonic anhydrase family.</text>
</comment>
<feature type="compositionally biased region" description="Basic and acidic residues" evidence="7">
    <location>
        <begin position="242"/>
        <end position="252"/>
    </location>
</feature>
<dbReference type="RefSeq" id="WP_079806032.1">
    <property type="nucleotide sequence ID" value="NZ_CP079839.1"/>
</dbReference>
<dbReference type="EMBL" id="UGWI01000001">
    <property type="protein sequence ID" value="SUF36259.1"/>
    <property type="molecule type" value="Genomic_DNA"/>
</dbReference>
<evidence type="ECO:0000256" key="5">
    <source>
        <dbReference type="ARBA" id="ARBA00023239"/>
    </source>
</evidence>
<dbReference type="PANTHER" id="PTHR18952:SF265">
    <property type="entry name" value="CARBONIC ANHYDRASE"/>
    <property type="match status" value="1"/>
</dbReference>
<evidence type="ECO:0000313" key="12">
    <source>
        <dbReference type="Proteomes" id="UP000254773"/>
    </source>
</evidence>
<keyword evidence="8" id="KW-0732">Signal</keyword>
<dbReference type="PANTHER" id="PTHR18952">
    <property type="entry name" value="CARBONIC ANHYDRASE"/>
    <property type="match status" value="1"/>
</dbReference>
<dbReference type="Pfam" id="PF00194">
    <property type="entry name" value="Carb_anhydrase"/>
    <property type="match status" value="1"/>
</dbReference>
<evidence type="ECO:0000256" key="6">
    <source>
        <dbReference type="ARBA" id="ARBA00048348"/>
    </source>
</evidence>
<keyword evidence="5 11" id="KW-0456">Lyase</keyword>
<dbReference type="SUPFAM" id="SSF51069">
    <property type="entry name" value="Carbonic anhydrase"/>
    <property type="match status" value="1"/>
</dbReference>
<dbReference type="InterPro" id="IPR001148">
    <property type="entry name" value="CA_dom"/>
</dbReference>
<dbReference type="CDD" id="cd03124">
    <property type="entry name" value="alpha_CA_prokaryotic_like"/>
    <property type="match status" value="1"/>
</dbReference>
<evidence type="ECO:0000256" key="2">
    <source>
        <dbReference type="ARBA" id="ARBA00012925"/>
    </source>
</evidence>
<evidence type="ECO:0000259" key="9">
    <source>
        <dbReference type="PROSITE" id="PS51144"/>
    </source>
</evidence>
<dbReference type="GO" id="GO:0004089">
    <property type="term" value="F:carbonate dehydratase activity"/>
    <property type="evidence" value="ECO:0007669"/>
    <property type="project" value="UniProtKB-EC"/>
</dbReference>
<feature type="region of interest" description="Disordered" evidence="7">
    <location>
        <begin position="218"/>
        <end position="252"/>
    </location>
</feature>
<feature type="signal peptide" evidence="8">
    <location>
        <begin position="1"/>
        <end position="22"/>
    </location>
</feature>
<dbReference type="InterPro" id="IPR036398">
    <property type="entry name" value="CA_dom_sf"/>
</dbReference>
<gene>
    <name evidence="11" type="primary">cah</name>
    <name evidence="10" type="ORF">ED033_22820</name>
    <name evidence="11" type="ORF">NCTC9854_00459</name>
</gene>
<dbReference type="EMBL" id="RMEA01000111">
    <property type="protein sequence ID" value="MER45083.1"/>
    <property type="molecule type" value="Genomic_DNA"/>
</dbReference>
<dbReference type="SMART" id="SM01057">
    <property type="entry name" value="Carb_anhydrase"/>
    <property type="match status" value="1"/>
</dbReference>
<evidence type="ECO:0000256" key="4">
    <source>
        <dbReference type="ARBA" id="ARBA00022833"/>
    </source>
</evidence>
<dbReference type="InterPro" id="IPR041891">
    <property type="entry name" value="Alpha_CA_prokaryot-like"/>
</dbReference>
<dbReference type="Gene3D" id="3.10.200.10">
    <property type="entry name" value="Alpha carbonic anhydrase"/>
    <property type="match status" value="1"/>
</dbReference>
<dbReference type="AlphaFoldDB" id="A0A379Q1H0"/>
<dbReference type="Proteomes" id="UP000885379">
    <property type="component" value="Unassembled WGS sequence"/>
</dbReference>
<evidence type="ECO:0000313" key="11">
    <source>
        <dbReference type="EMBL" id="SUF36259.1"/>
    </source>
</evidence>
<dbReference type="EC" id="4.2.1.1" evidence="2"/>
<keyword evidence="3" id="KW-0479">Metal-binding</keyword>
<feature type="chain" id="PRO_5035556538" description="carbonic anhydrase" evidence="8">
    <location>
        <begin position="23"/>
        <end position="252"/>
    </location>
</feature>
<reference evidence="10" key="2">
    <citation type="submission" date="2018-10" db="EMBL/GenBank/DDBJ databases">
        <authorList>
            <consortium name="PulseNet: The National Subtyping Network for Foodborne Disease Surveillance"/>
            <person name="Tarr C.L."/>
            <person name="Trees E."/>
            <person name="Katz L.S."/>
            <person name="Carleton-Romer H.A."/>
            <person name="Stroika S."/>
            <person name="Kucerova Z."/>
            <person name="Roache K.F."/>
            <person name="Sabol A.L."/>
            <person name="Besser J."/>
            <person name="Gerner-Smidt P."/>
        </authorList>
    </citation>
    <scope>NUCLEOTIDE SEQUENCE [LARGE SCALE GENOMIC DNA]</scope>
    <source>
        <strain evidence="10">PNUSAS057480</strain>
    </source>
</reference>
<evidence type="ECO:0000256" key="1">
    <source>
        <dbReference type="ARBA" id="ARBA00010718"/>
    </source>
</evidence>
<sequence length="252" mass="28064">MKLLLCTATLLTLFLPPLSAFAAIQEEAHQLCQTDINQPPGDIRSTSEAHVSPLEVQYIDSPSELINNGQILLASMRSFAANTIRLDDQLYTLEELHFHVPAENTIDGKRYAMELHLMHRNSNGELAVVVVMFTEGALNKTLERLWQSLPSVLEKRATLFTPVDINQLLPADKTYWRFNGSQPSPSCLENAVWVVLQHPLTLSSAQLEKFMRAVHEHKSASVRPLPTGNDEKSRPAGSDLVLKQDGDPIHLG</sequence>
<organism evidence="11 12">
    <name type="scientific">Salmonella enterica</name>
    <name type="common">Salmonella choleraesuis</name>
    <dbReference type="NCBI Taxonomy" id="28901"/>
    <lineage>
        <taxon>Bacteria</taxon>
        <taxon>Pseudomonadati</taxon>
        <taxon>Pseudomonadota</taxon>
        <taxon>Gammaproteobacteria</taxon>
        <taxon>Enterobacterales</taxon>
        <taxon>Enterobacteriaceae</taxon>
        <taxon>Salmonella</taxon>
    </lineage>
</organism>
<proteinExistence type="inferred from homology"/>
<protein>
    <recommendedName>
        <fullName evidence="2">carbonic anhydrase</fullName>
        <ecNumber evidence="2">4.2.1.1</ecNumber>
    </recommendedName>
</protein>
<evidence type="ECO:0000313" key="10">
    <source>
        <dbReference type="EMBL" id="MER45083.1"/>
    </source>
</evidence>
<dbReference type="PROSITE" id="PS51144">
    <property type="entry name" value="ALPHA_CA_2"/>
    <property type="match status" value="1"/>
</dbReference>
<feature type="domain" description="Alpha-carbonic anhydrase" evidence="9">
    <location>
        <begin position="19"/>
        <end position="245"/>
    </location>
</feature>
<dbReference type="Proteomes" id="UP000254773">
    <property type="component" value="Unassembled WGS sequence"/>
</dbReference>
<dbReference type="InterPro" id="IPR023561">
    <property type="entry name" value="Carbonic_anhydrase_a-class"/>
</dbReference>
<name>A0A379Q1H0_SALER</name>
<reference evidence="11 12" key="1">
    <citation type="submission" date="2018-06" db="EMBL/GenBank/DDBJ databases">
        <authorList>
            <consortium name="Pathogen Informatics"/>
            <person name="Doyle S."/>
        </authorList>
    </citation>
    <scope>NUCLEOTIDE SEQUENCE [LARGE SCALE GENOMIC DNA]</scope>
    <source>
        <strain evidence="11 12">NCTC9854</strain>
    </source>
</reference>
<comment type="catalytic activity">
    <reaction evidence="6">
        <text>hydrogencarbonate + H(+) = CO2 + H2O</text>
        <dbReference type="Rhea" id="RHEA:10748"/>
        <dbReference type="ChEBI" id="CHEBI:15377"/>
        <dbReference type="ChEBI" id="CHEBI:15378"/>
        <dbReference type="ChEBI" id="CHEBI:16526"/>
        <dbReference type="ChEBI" id="CHEBI:17544"/>
        <dbReference type="EC" id="4.2.1.1"/>
    </reaction>
</comment>
<evidence type="ECO:0000256" key="8">
    <source>
        <dbReference type="SAM" id="SignalP"/>
    </source>
</evidence>
<keyword evidence="4" id="KW-0862">Zinc</keyword>